<keyword evidence="5" id="KW-0732">Signal</keyword>
<evidence type="ECO:0000256" key="2">
    <source>
        <dbReference type="ARBA" id="ARBA00022723"/>
    </source>
</evidence>
<keyword evidence="8" id="KW-1185">Reference proteome</keyword>
<dbReference type="GO" id="GO:0006508">
    <property type="term" value="P:proteolysis"/>
    <property type="evidence" value="ECO:0007669"/>
    <property type="project" value="UniProtKB-KW"/>
</dbReference>
<evidence type="ECO:0000256" key="1">
    <source>
        <dbReference type="ARBA" id="ARBA00022670"/>
    </source>
</evidence>
<dbReference type="EMBL" id="CP018906">
    <property type="protein sequence ID" value="AQW21074.1"/>
    <property type="molecule type" value="Genomic_DNA"/>
</dbReference>
<dbReference type="GO" id="GO:0008270">
    <property type="term" value="F:zinc ion binding"/>
    <property type="evidence" value="ECO:0007669"/>
    <property type="project" value="InterPro"/>
</dbReference>
<proteinExistence type="predicted"/>
<dbReference type="eggNOG" id="ENOG50304UB">
    <property type="taxonomic scope" value="Bacteria"/>
</dbReference>
<feature type="domain" description="Peptidase M10 metallopeptidase" evidence="6">
    <location>
        <begin position="205"/>
        <end position="321"/>
    </location>
</feature>
<gene>
    <name evidence="7" type="ORF">PL11_003620</name>
</gene>
<reference evidence="7 8" key="1">
    <citation type="journal article" date="2015" name="Genome Announc.">
        <title>Genome Sequence of Lactobacillus curieae CCTCC M 2011381T, a Novel Producer of Gamma-aminobutyric Acid.</title>
        <authorList>
            <person name="Wang Y."/>
            <person name="Wang Y."/>
            <person name="Lang C."/>
            <person name="Wei D."/>
            <person name="Xu P."/>
            <person name="Xie J."/>
        </authorList>
    </citation>
    <scope>NUCLEOTIDE SEQUENCE [LARGE SCALE GENOMIC DNA]</scope>
    <source>
        <strain evidence="7 8">CCTCC M 2011381</strain>
    </source>
</reference>
<keyword evidence="4" id="KW-0862">Zinc</keyword>
<evidence type="ECO:0000313" key="7">
    <source>
        <dbReference type="EMBL" id="AQW21074.1"/>
    </source>
</evidence>
<dbReference type="InterPro" id="IPR024079">
    <property type="entry name" value="MetalloPept_cat_dom_sf"/>
</dbReference>
<evidence type="ECO:0000256" key="3">
    <source>
        <dbReference type="ARBA" id="ARBA00022801"/>
    </source>
</evidence>
<evidence type="ECO:0000313" key="8">
    <source>
        <dbReference type="Proteomes" id="UP000030361"/>
    </source>
</evidence>
<keyword evidence="1" id="KW-0645">Protease</keyword>
<dbReference type="SUPFAM" id="SSF55486">
    <property type="entry name" value="Metalloproteases ('zincins'), catalytic domain"/>
    <property type="match status" value="1"/>
</dbReference>
<feature type="signal peptide" evidence="5">
    <location>
        <begin position="1"/>
        <end position="32"/>
    </location>
</feature>
<dbReference type="InterPro" id="IPR001818">
    <property type="entry name" value="Pept_M10_metallopeptidase"/>
</dbReference>
<name>A0A1S6QHI6_9LACO</name>
<dbReference type="GO" id="GO:0004222">
    <property type="term" value="F:metalloendopeptidase activity"/>
    <property type="evidence" value="ECO:0007669"/>
    <property type="project" value="InterPro"/>
</dbReference>
<keyword evidence="3" id="KW-0378">Hydrolase</keyword>
<evidence type="ECO:0000256" key="4">
    <source>
        <dbReference type="ARBA" id="ARBA00022833"/>
    </source>
</evidence>
<dbReference type="Pfam" id="PF00413">
    <property type="entry name" value="Peptidase_M10"/>
    <property type="match status" value="1"/>
</dbReference>
<accession>A0A1S6QHI6</accession>
<protein>
    <submittedName>
        <fullName evidence="7">Peptidase M10</fullName>
    </submittedName>
</protein>
<organism evidence="7 8">
    <name type="scientific">Lentilactobacillus curieae</name>
    <dbReference type="NCBI Taxonomy" id="1138822"/>
    <lineage>
        <taxon>Bacteria</taxon>
        <taxon>Bacillati</taxon>
        <taxon>Bacillota</taxon>
        <taxon>Bacilli</taxon>
        <taxon>Lactobacillales</taxon>
        <taxon>Lactobacillaceae</taxon>
        <taxon>Lentilactobacillus</taxon>
    </lineage>
</organism>
<dbReference type="GO" id="GO:0031012">
    <property type="term" value="C:extracellular matrix"/>
    <property type="evidence" value="ECO:0007669"/>
    <property type="project" value="InterPro"/>
</dbReference>
<evidence type="ECO:0000256" key="5">
    <source>
        <dbReference type="SAM" id="SignalP"/>
    </source>
</evidence>
<dbReference type="KEGG" id="lcu:PL11_003620"/>
<dbReference type="AlphaFoldDB" id="A0A1S6QHI6"/>
<feature type="chain" id="PRO_5010533128" evidence="5">
    <location>
        <begin position="33"/>
        <end position="368"/>
    </location>
</feature>
<evidence type="ECO:0000259" key="6">
    <source>
        <dbReference type="Pfam" id="PF00413"/>
    </source>
</evidence>
<keyword evidence="2" id="KW-0479">Metal-binding</keyword>
<dbReference type="Proteomes" id="UP000030361">
    <property type="component" value="Chromosome"/>
</dbReference>
<sequence>MAKFKNRFLLLVTAAFSFGAVLIGVTGQTAQAKTKSVKIIKTKKFDTKKFRATKGYIYSSAKLTKKVHNADNYPKTVFYVNKQVTVKKTNGKNAVYYYVQNKSKKVKGYIWRGYMIQIPSKKVVANSESATDNNQVSAEAAEQMMSAGAMSRLIDEAPDMNPSDAILNLSANEYNVYGETLNKAYNIIKTSPSGMFNNHTATIYVENSRLVPYVQQAIEKWNSAMEQTVFKLGTRNNHTLEVKLVNASNSDWDGMYNGQAVYIDASRFLNPRYPTAYLSQQKAAQITPSTYWVGVMTHELGHTLGLDHTGYQSDLMYASSSEGNAVAKYSWKTPVERSSTGLDGTENGGTFTDRDINRAKLAQKLGYW</sequence>
<dbReference type="Gene3D" id="3.40.390.10">
    <property type="entry name" value="Collagenase (Catalytic Domain)"/>
    <property type="match status" value="1"/>
</dbReference>
<dbReference type="RefSeq" id="WP_035166431.1">
    <property type="nucleotide sequence ID" value="NZ_CP018906.1"/>
</dbReference>
<dbReference type="OrthoDB" id="2328200at2"/>